<comment type="similarity">
    <text evidence="1 2">Belongs to the BioY family.</text>
</comment>
<evidence type="ECO:0000313" key="4">
    <source>
        <dbReference type="EMBL" id="MDR6291214.1"/>
    </source>
</evidence>
<evidence type="ECO:0000313" key="5">
    <source>
        <dbReference type="Proteomes" id="UP001262410"/>
    </source>
</evidence>
<sequence length="194" mass="19661">MTTRTLPLMLSVWRAESSDAGRVRAVVLVLLGSALMALSAKIQVPFVPVPMTMQTGVVLLLGGAYGWRLGGLTMLAYLAEGLAGLPVFAGVLAGPAYVAGPTGGYLVGFVLSAALMGLAVERGWTRGLLGMAAALTLATLVPFVTGVAWLAMLIGPAAAIANGFMPFIPAAILKGALAGMLLATLGGIARRRGA</sequence>
<keyword evidence="2 3" id="KW-0472">Membrane</keyword>
<gene>
    <name evidence="4" type="ORF">E9232_003740</name>
</gene>
<dbReference type="Gene3D" id="1.10.1760.20">
    <property type="match status" value="1"/>
</dbReference>
<dbReference type="Proteomes" id="UP001262410">
    <property type="component" value="Unassembled WGS sequence"/>
</dbReference>
<protein>
    <recommendedName>
        <fullName evidence="2">Biotin transporter</fullName>
    </recommendedName>
</protein>
<evidence type="ECO:0000256" key="2">
    <source>
        <dbReference type="PIRNR" id="PIRNR016661"/>
    </source>
</evidence>
<proteinExistence type="inferred from homology"/>
<feature type="transmembrane region" description="Helical" evidence="3">
    <location>
        <begin position="167"/>
        <end position="189"/>
    </location>
</feature>
<name>A0ABU1JUJ0_9PROT</name>
<dbReference type="InterPro" id="IPR003784">
    <property type="entry name" value="BioY"/>
</dbReference>
<feature type="transmembrane region" description="Helical" evidence="3">
    <location>
        <begin position="46"/>
        <end position="67"/>
    </location>
</feature>
<keyword evidence="3" id="KW-1133">Transmembrane helix</keyword>
<dbReference type="Pfam" id="PF02632">
    <property type="entry name" value="BioY"/>
    <property type="match status" value="1"/>
</dbReference>
<dbReference type="RefSeq" id="WP_309796217.1">
    <property type="nucleotide sequence ID" value="NZ_JAVDPW010000006.1"/>
</dbReference>
<keyword evidence="2" id="KW-1003">Cell membrane</keyword>
<dbReference type="PANTHER" id="PTHR34295">
    <property type="entry name" value="BIOTIN TRANSPORTER BIOY"/>
    <property type="match status" value="1"/>
</dbReference>
<keyword evidence="5" id="KW-1185">Reference proteome</keyword>
<feature type="transmembrane region" description="Helical" evidence="3">
    <location>
        <begin position="21"/>
        <end position="40"/>
    </location>
</feature>
<comment type="subcellular location">
    <subcellularLocation>
        <location evidence="2">Cell membrane</location>
        <topology evidence="2">Multi-pass membrane protein</topology>
    </subcellularLocation>
</comment>
<accession>A0ABU1JUJ0</accession>
<keyword evidence="3" id="KW-0812">Transmembrane</keyword>
<feature type="transmembrane region" description="Helical" evidence="3">
    <location>
        <begin position="103"/>
        <end position="120"/>
    </location>
</feature>
<keyword evidence="2" id="KW-0813">Transport</keyword>
<feature type="transmembrane region" description="Helical" evidence="3">
    <location>
        <begin position="132"/>
        <end position="155"/>
    </location>
</feature>
<evidence type="ECO:0000256" key="3">
    <source>
        <dbReference type="SAM" id="Phobius"/>
    </source>
</evidence>
<comment type="caution">
    <text evidence="4">The sequence shown here is derived from an EMBL/GenBank/DDBJ whole genome shotgun (WGS) entry which is preliminary data.</text>
</comment>
<dbReference type="EMBL" id="JAVDPW010000006">
    <property type="protein sequence ID" value="MDR6291214.1"/>
    <property type="molecule type" value="Genomic_DNA"/>
</dbReference>
<evidence type="ECO:0000256" key="1">
    <source>
        <dbReference type="ARBA" id="ARBA00010692"/>
    </source>
</evidence>
<reference evidence="4 5" key="1">
    <citation type="submission" date="2023-07" db="EMBL/GenBank/DDBJ databases">
        <title>Sorghum-associated microbial communities from plants grown in Nebraska, USA.</title>
        <authorList>
            <person name="Schachtman D."/>
        </authorList>
    </citation>
    <scope>NUCLEOTIDE SEQUENCE [LARGE SCALE GENOMIC DNA]</scope>
    <source>
        <strain evidence="4 5">584</strain>
    </source>
</reference>
<dbReference type="PANTHER" id="PTHR34295:SF1">
    <property type="entry name" value="BIOTIN TRANSPORTER BIOY"/>
    <property type="match status" value="1"/>
</dbReference>
<dbReference type="PIRSF" id="PIRSF016661">
    <property type="entry name" value="BioY"/>
    <property type="match status" value="1"/>
</dbReference>
<organism evidence="4 5">
    <name type="scientific">Inquilinus ginsengisoli</name>
    <dbReference type="NCBI Taxonomy" id="363840"/>
    <lineage>
        <taxon>Bacteria</taxon>
        <taxon>Pseudomonadati</taxon>
        <taxon>Pseudomonadota</taxon>
        <taxon>Alphaproteobacteria</taxon>
        <taxon>Rhodospirillales</taxon>
        <taxon>Rhodospirillaceae</taxon>
        <taxon>Inquilinus</taxon>
    </lineage>
</organism>